<reference evidence="1 2" key="1">
    <citation type="submission" date="2024-06" db="EMBL/GenBank/DDBJ databases">
        <title>A chromosome level genome sequence of Diviner's sage (Salvia divinorum).</title>
        <authorList>
            <person name="Ford S.A."/>
            <person name="Ro D.-K."/>
            <person name="Ness R.W."/>
            <person name="Phillips M.A."/>
        </authorList>
    </citation>
    <scope>NUCLEOTIDE SEQUENCE [LARGE SCALE GENOMIC DNA]</scope>
    <source>
        <strain evidence="1">SAF-2024a</strain>
        <tissue evidence="1">Leaf</tissue>
    </source>
</reference>
<protein>
    <submittedName>
        <fullName evidence="1">Non-specific serine/threonine protein kinase</fullName>
        <ecNumber evidence="1">2.7.11.1</ecNumber>
    </submittedName>
</protein>
<keyword evidence="1" id="KW-0723">Serine/threonine-protein kinase</keyword>
<dbReference type="EC" id="2.7.11.1" evidence="1"/>
<keyword evidence="1" id="KW-0808">Transferase</keyword>
<accession>A0ABD1HW25</accession>
<sequence length="89" mass="9887">MTSDFSRSGSSIWMVAVAQRGRKFINPWSVSTLKNLPQKMNSKVVEYEGYLSRYKAYPGKVALSSLLKSTKNKSINIGGENYQIKGHAG</sequence>
<dbReference type="EMBL" id="JBEAFC010000004">
    <property type="protein sequence ID" value="KAL1560665.1"/>
    <property type="molecule type" value="Genomic_DNA"/>
</dbReference>
<gene>
    <name evidence="1" type="ORF">AAHA92_10852</name>
</gene>
<keyword evidence="1" id="KW-0418">Kinase</keyword>
<keyword evidence="2" id="KW-1185">Reference proteome</keyword>
<dbReference type="Proteomes" id="UP001567538">
    <property type="component" value="Unassembled WGS sequence"/>
</dbReference>
<dbReference type="AlphaFoldDB" id="A0ABD1HW25"/>
<evidence type="ECO:0000313" key="1">
    <source>
        <dbReference type="EMBL" id="KAL1560665.1"/>
    </source>
</evidence>
<evidence type="ECO:0000313" key="2">
    <source>
        <dbReference type="Proteomes" id="UP001567538"/>
    </source>
</evidence>
<dbReference type="GO" id="GO:0004674">
    <property type="term" value="F:protein serine/threonine kinase activity"/>
    <property type="evidence" value="ECO:0007669"/>
    <property type="project" value="UniProtKB-KW"/>
</dbReference>
<name>A0ABD1HW25_SALDI</name>
<organism evidence="1 2">
    <name type="scientific">Salvia divinorum</name>
    <name type="common">Maria pastora</name>
    <name type="synonym">Diviner's sage</name>
    <dbReference type="NCBI Taxonomy" id="28513"/>
    <lineage>
        <taxon>Eukaryota</taxon>
        <taxon>Viridiplantae</taxon>
        <taxon>Streptophyta</taxon>
        <taxon>Embryophyta</taxon>
        <taxon>Tracheophyta</taxon>
        <taxon>Spermatophyta</taxon>
        <taxon>Magnoliopsida</taxon>
        <taxon>eudicotyledons</taxon>
        <taxon>Gunneridae</taxon>
        <taxon>Pentapetalae</taxon>
        <taxon>asterids</taxon>
        <taxon>lamiids</taxon>
        <taxon>Lamiales</taxon>
        <taxon>Lamiaceae</taxon>
        <taxon>Nepetoideae</taxon>
        <taxon>Mentheae</taxon>
        <taxon>Salviinae</taxon>
        <taxon>Salvia</taxon>
        <taxon>Salvia subgen. Calosphace</taxon>
    </lineage>
</organism>
<comment type="caution">
    <text evidence="1">The sequence shown here is derived from an EMBL/GenBank/DDBJ whole genome shotgun (WGS) entry which is preliminary data.</text>
</comment>
<proteinExistence type="predicted"/>